<dbReference type="PANTHER" id="PTHR30222">
    <property type="entry name" value="SPERMIDINE/PUTRESCINE-BINDING PERIPLASMIC PROTEIN"/>
    <property type="match status" value="1"/>
</dbReference>
<dbReference type="PRINTS" id="PR00909">
    <property type="entry name" value="SPERMDNBNDNG"/>
</dbReference>
<name>A0ABV3U886_9GAMM</name>
<keyword evidence="4 5" id="KW-0574">Periplasm</keyword>
<keyword evidence="3 6" id="KW-0732">Signal</keyword>
<comment type="subcellular location">
    <subcellularLocation>
        <location evidence="1 5">Periplasm</location>
    </subcellularLocation>
</comment>
<reference evidence="7 8" key="1">
    <citation type="journal article" date="2011" name="Int. J. Syst. Evol. Microbiol.">
        <title>Zhongshania antarctica gen. nov., sp. nov. and Zhongshania guokunii sp. nov., gammaproteobacteria respectively isolated from coastal attached (fast) ice and surface seawater of the Antarctic.</title>
        <authorList>
            <person name="Li H.J."/>
            <person name="Zhang X.Y."/>
            <person name="Chen C.X."/>
            <person name="Zhang Y.J."/>
            <person name="Gao Z.M."/>
            <person name="Yu Y."/>
            <person name="Chen X.L."/>
            <person name="Chen B."/>
            <person name="Zhang Y.Z."/>
        </authorList>
    </citation>
    <scope>NUCLEOTIDE SEQUENCE [LARGE SCALE GENOMIC DNA]</scope>
    <source>
        <strain evidence="7 8">ZS6-22T</strain>
    </source>
</reference>
<dbReference type="InterPro" id="IPR006059">
    <property type="entry name" value="SBP"/>
</dbReference>
<dbReference type="PIRSF" id="PIRSF019574">
    <property type="entry name" value="Periplasmic_polyamine_BP"/>
    <property type="match status" value="1"/>
</dbReference>
<proteinExistence type="inferred from homology"/>
<evidence type="ECO:0000256" key="1">
    <source>
        <dbReference type="ARBA" id="ARBA00004418"/>
    </source>
</evidence>
<evidence type="ECO:0000256" key="3">
    <source>
        <dbReference type="ARBA" id="ARBA00022729"/>
    </source>
</evidence>
<accession>A0ABV3U886</accession>
<evidence type="ECO:0000256" key="6">
    <source>
        <dbReference type="SAM" id="SignalP"/>
    </source>
</evidence>
<comment type="caution">
    <text evidence="7">The sequence shown here is derived from an EMBL/GenBank/DDBJ whole genome shotgun (WGS) entry which is preliminary data.</text>
</comment>
<keyword evidence="8" id="KW-1185">Reference proteome</keyword>
<evidence type="ECO:0000313" key="8">
    <source>
        <dbReference type="Proteomes" id="UP001557485"/>
    </source>
</evidence>
<dbReference type="SUPFAM" id="SSF53850">
    <property type="entry name" value="Periplasmic binding protein-like II"/>
    <property type="match status" value="1"/>
</dbReference>
<dbReference type="Pfam" id="PF13416">
    <property type="entry name" value="SBP_bac_8"/>
    <property type="match status" value="1"/>
</dbReference>
<dbReference type="PANTHER" id="PTHR30222:SF17">
    <property type="entry name" value="SPERMIDINE_PUTRESCINE-BINDING PERIPLASMIC PROTEIN"/>
    <property type="match status" value="1"/>
</dbReference>
<keyword evidence="2 5" id="KW-0813">Transport</keyword>
<dbReference type="Proteomes" id="UP001557485">
    <property type="component" value="Unassembled WGS sequence"/>
</dbReference>
<dbReference type="InterPro" id="IPR001188">
    <property type="entry name" value="Sperm_putr-bd"/>
</dbReference>
<dbReference type="EMBL" id="JBFRYA010000010">
    <property type="protein sequence ID" value="MEX1669671.1"/>
    <property type="molecule type" value="Genomic_DNA"/>
</dbReference>
<evidence type="ECO:0000256" key="5">
    <source>
        <dbReference type="PIRNR" id="PIRNR019574"/>
    </source>
</evidence>
<dbReference type="RefSeq" id="WP_368381953.1">
    <property type="nucleotide sequence ID" value="NZ_JBFRYA010000010.1"/>
</dbReference>
<evidence type="ECO:0000256" key="2">
    <source>
        <dbReference type="ARBA" id="ARBA00022448"/>
    </source>
</evidence>
<organism evidence="7 8">
    <name type="scientific">Zhongshania guokunii</name>
    <dbReference type="NCBI Taxonomy" id="641783"/>
    <lineage>
        <taxon>Bacteria</taxon>
        <taxon>Pseudomonadati</taxon>
        <taxon>Pseudomonadota</taxon>
        <taxon>Gammaproteobacteria</taxon>
        <taxon>Cellvibrionales</taxon>
        <taxon>Spongiibacteraceae</taxon>
        <taxon>Zhongshania</taxon>
    </lineage>
</organism>
<dbReference type="CDD" id="cd13590">
    <property type="entry name" value="PBP2_PotD_PotF_like"/>
    <property type="match status" value="1"/>
</dbReference>
<dbReference type="Gene3D" id="3.40.190.10">
    <property type="entry name" value="Periplasmic binding protein-like II"/>
    <property type="match status" value="2"/>
</dbReference>
<sequence>MKKLLCCFVLCLSQFAMADKALHLFNWNDYIAEETVARFEALCGCKVVQDYFSATEEMMAKLLAGGGDYDVVIPTQNAVEALIKQGFLLPLEKAKLGNIGNSAAGYMNKAYDPDNVYSLPYAFTTTLVGYNENKIAELGIDPADWSIIFDPTVLAKIKGKVTVMDDSEELFGAALKYLGYSINDNDEKHLKEAQAVILKAKPYWAAFNSSSYIKELTVGNIWVAHGYSSDMFQARADAAEAGRDFSINFVLPKQGAVLALDNMVIPKKARDPELAHLFINFMMDPQNAAELTTIVGTGNPNAAATPFIDEDILKITAIFPTSELQAKLETVAARNAKERRLLNKLWTEIKVR</sequence>
<comment type="function">
    <text evidence="5">Required for the activity of the bacterial periplasmic transport system of putrescine.</text>
</comment>
<comment type="similarity">
    <text evidence="5">Belongs to the bacterial solute-binding protein PotD/PotF family.</text>
</comment>
<feature type="chain" id="PRO_5046711416" description="Putrescine-binding periplasmic protein" evidence="6">
    <location>
        <begin position="19"/>
        <end position="352"/>
    </location>
</feature>
<evidence type="ECO:0000256" key="4">
    <source>
        <dbReference type="ARBA" id="ARBA00022764"/>
    </source>
</evidence>
<evidence type="ECO:0000313" key="7">
    <source>
        <dbReference type="EMBL" id="MEX1669671.1"/>
    </source>
</evidence>
<gene>
    <name evidence="7" type="ORF">AB4876_12195</name>
</gene>
<protein>
    <recommendedName>
        <fullName evidence="5">Putrescine-binding periplasmic protein</fullName>
    </recommendedName>
</protein>
<feature type="signal peptide" evidence="6">
    <location>
        <begin position="1"/>
        <end position="18"/>
    </location>
</feature>